<evidence type="ECO:0000313" key="2">
    <source>
        <dbReference type="EMBL" id="KEQ74403.1"/>
    </source>
</evidence>
<name>A0A074WMM3_9PEZI</name>
<dbReference type="HOGENOM" id="CLU_443406_0_0_1"/>
<accession>A0A074WMM3</accession>
<dbReference type="GeneID" id="25416688"/>
<dbReference type="OrthoDB" id="3881291at2759"/>
<dbReference type="RefSeq" id="XP_013428794.1">
    <property type="nucleotide sequence ID" value="XM_013573340.1"/>
</dbReference>
<proteinExistence type="predicted"/>
<protein>
    <submittedName>
        <fullName evidence="2">Uncharacterized protein</fullName>
    </submittedName>
</protein>
<dbReference type="EMBL" id="KL584707">
    <property type="protein sequence ID" value="KEQ74403.1"/>
    <property type="molecule type" value="Genomic_DNA"/>
</dbReference>
<evidence type="ECO:0000256" key="1">
    <source>
        <dbReference type="SAM" id="MobiDB-lite"/>
    </source>
</evidence>
<feature type="region of interest" description="Disordered" evidence="1">
    <location>
        <begin position="280"/>
        <end position="311"/>
    </location>
</feature>
<keyword evidence="3" id="KW-1185">Reference proteome</keyword>
<evidence type="ECO:0000313" key="3">
    <source>
        <dbReference type="Proteomes" id="UP000027730"/>
    </source>
</evidence>
<gene>
    <name evidence="2" type="ORF">M436DRAFT_80831</name>
</gene>
<sequence>MEPPPGISLSQKVKWACKEPALVVWNDADRSDISSLGLPCPTGKPTLLTLWVGQDAKRSTYVMLHLRISVRISKRRKTLDHYLLPTIGFGATEGCSIVNLEDASDNVRQCLEEVYGNSSTKKCLCVPFHQPKRGHVLMPYIPEGAPCLGGTALHLLTLFRSLSYAKSFKIFVGHSSYAQHALMNLEIGVSAGGPEVNVPDSYNNGGVLDDWRQIGVDCADSQRDEVASGQEDQQDRHTNVKAVDRTTSPEVGAQPTCSPPPYSPPVQIIQLPVTPQAKACLKRSRVSTTPEANQPSPKSARRDNSSSPSLSNVLHVSESIVRSFSLESTVYSPTIINTPSTVDDNPGIKPTIFTTRQQHPEYAASIDDGITGTTQEKVRKIASSFTSAPEVLDAISPRSIMRALSYELRALVTAQVPLLTEQTLQRIMEELCSSLEYTQKLAEVALQETSDDLKTELRLEKDNGIEDIDDHAQDVLCDVKEQMEDLASGHLIAFEDLLQRTSEQLTQTLKVFLSIVAKAVAMAKEHENKADLTDSQAQHTAVPPALRIPNESAPSPGIIATSSASTAAKLFLDDFRDLGTADKIKVLERLTHQQTAEVFLTVNTELREVWVASWIA</sequence>
<reference evidence="2 3" key="1">
    <citation type="journal article" date="2014" name="BMC Genomics">
        <title>Genome sequencing of four Aureobasidium pullulans varieties: biotechnological potential, stress tolerance, and description of new species.</title>
        <authorList>
            <person name="Gostin Ar C."/>
            <person name="Ohm R.A."/>
            <person name="Kogej T."/>
            <person name="Sonjak S."/>
            <person name="Turk M."/>
            <person name="Zajc J."/>
            <person name="Zalar P."/>
            <person name="Grube M."/>
            <person name="Sun H."/>
            <person name="Han J."/>
            <person name="Sharma A."/>
            <person name="Chiniquy J."/>
            <person name="Ngan C.Y."/>
            <person name="Lipzen A."/>
            <person name="Barry K."/>
            <person name="Grigoriev I.V."/>
            <person name="Gunde-Cimerman N."/>
        </authorList>
    </citation>
    <scope>NUCLEOTIDE SEQUENCE [LARGE SCALE GENOMIC DNA]</scope>
    <source>
        <strain evidence="2 3">CBS 147.97</strain>
    </source>
</reference>
<organism evidence="2 3">
    <name type="scientific">Aureobasidium namibiae CBS 147.97</name>
    <dbReference type="NCBI Taxonomy" id="1043004"/>
    <lineage>
        <taxon>Eukaryota</taxon>
        <taxon>Fungi</taxon>
        <taxon>Dikarya</taxon>
        <taxon>Ascomycota</taxon>
        <taxon>Pezizomycotina</taxon>
        <taxon>Dothideomycetes</taxon>
        <taxon>Dothideomycetidae</taxon>
        <taxon>Dothideales</taxon>
        <taxon>Saccotheciaceae</taxon>
        <taxon>Aureobasidium</taxon>
    </lineage>
</organism>
<feature type="compositionally biased region" description="Polar residues" evidence="1">
    <location>
        <begin position="286"/>
        <end position="297"/>
    </location>
</feature>
<feature type="compositionally biased region" description="Basic and acidic residues" evidence="1">
    <location>
        <begin position="233"/>
        <end position="244"/>
    </location>
</feature>
<dbReference type="Proteomes" id="UP000027730">
    <property type="component" value="Unassembled WGS sequence"/>
</dbReference>
<feature type="region of interest" description="Disordered" evidence="1">
    <location>
        <begin position="221"/>
        <end position="267"/>
    </location>
</feature>
<dbReference type="AlphaFoldDB" id="A0A074WMM3"/>